<comment type="caution">
    <text evidence="1">The sequence shown here is derived from an EMBL/GenBank/DDBJ whole genome shotgun (WGS) entry which is preliminary data.</text>
</comment>
<reference evidence="1 2" key="2">
    <citation type="submission" date="2016-08" db="EMBL/GenBank/DDBJ databases">
        <title>Pervasive Adenine N6-methylation of Active Genes in Fungi.</title>
        <authorList>
            <consortium name="DOE Joint Genome Institute"/>
            <person name="Mondo S.J."/>
            <person name="Dannebaum R.O."/>
            <person name="Kuo R.C."/>
            <person name="Labutti K."/>
            <person name="Haridas S."/>
            <person name="Kuo A."/>
            <person name="Salamov A."/>
            <person name="Ahrendt S.R."/>
            <person name="Lipzen A."/>
            <person name="Sullivan W."/>
            <person name="Andreopoulos W.B."/>
            <person name="Clum A."/>
            <person name="Lindquist E."/>
            <person name="Daum C."/>
            <person name="Ramamoorthy G.K."/>
            <person name="Gryganskyi A."/>
            <person name="Culley D."/>
            <person name="Magnuson J.K."/>
            <person name="James T.Y."/>
            <person name="O'Malley M.A."/>
            <person name="Stajich J.E."/>
            <person name="Spatafora J.W."/>
            <person name="Visel A."/>
            <person name="Grigoriev I.V."/>
        </authorList>
    </citation>
    <scope>NUCLEOTIDE SEQUENCE [LARGE SCALE GENOMIC DNA]</scope>
    <source>
        <strain evidence="1 2">S4</strain>
    </source>
</reference>
<organism evidence="1 2">
    <name type="scientific">Anaeromyces robustus</name>
    <dbReference type="NCBI Taxonomy" id="1754192"/>
    <lineage>
        <taxon>Eukaryota</taxon>
        <taxon>Fungi</taxon>
        <taxon>Fungi incertae sedis</taxon>
        <taxon>Chytridiomycota</taxon>
        <taxon>Chytridiomycota incertae sedis</taxon>
        <taxon>Neocallimastigomycetes</taxon>
        <taxon>Neocallimastigales</taxon>
        <taxon>Neocallimastigaceae</taxon>
        <taxon>Anaeromyces</taxon>
    </lineage>
</organism>
<sequence length="431" mass="50067">MEEISFQDSGKLLRILDSIENNPLAAWINVSGTVPKATITPEAAIENLRKKYKQLLEEFPTLRLKIVNIDNHNYFKYAENSEIQFDNLIKKIEGITPINDDLSEWFELDKAPLWRLEISETENENTKIRLKICHGIIDGRGAFDVLDLFYCLALNKPLTERLNSYRNQPALYEFGKACWYTEEITSQGFVEPEIDFKAVHAELNPPITRPSHVIQPQWEVPYAPISKFCRKYGVTAQAIIMAIDNEALRTYHKGKYDTLPLILFSPVDNRKYPYATELFKKALFYYHVGCLYPVVEKKDDPLENIKHCYEKFKEAYNSKEACISGYSSAIMNDETGKIINSFKKPLDPSRNNYTFTSHLGLVGADMDNLQFSNQIAVYDTFYFFNFYGFHNKKTFYFSNNGPYNCPKEFYQTYKAVSMKYYDFIVNDVSSE</sequence>
<accession>A0A1Y1XA71</accession>
<evidence type="ECO:0008006" key="3">
    <source>
        <dbReference type="Google" id="ProtNLM"/>
    </source>
</evidence>
<dbReference type="SUPFAM" id="SSF52777">
    <property type="entry name" value="CoA-dependent acyltransferases"/>
    <property type="match status" value="1"/>
</dbReference>
<gene>
    <name evidence="1" type="ORF">BCR32DRAFT_326753</name>
</gene>
<dbReference type="Proteomes" id="UP000193944">
    <property type="component" value="Unassembled WGS sequence"/>
</dbReference>
<proteinExistence type="predicted"/>
<protein>
    <recommendedName>
        <fullName evidence="3">Condensation domain-containing protein</fullName>
    </recommendedName>
</protein>
<dbReference type="OrthoDB" id="2114736at2759"/>
<evidence type="ECO:0000313" key="2">
    <source>
        <dbReference type="Proteomes" id="UP000193944"/>
    </source>
</evidence>
<dbReference type="EMBL" id="MCFG01000090">
    <property type="protein sequence ID" value="ORX82629.1"/>
    <property type="molecule type" value="Genomic_DNA"/>
</dbReference>
<dbReference type="AlphaFoldDB" id="A0A1Y1XA71"/>
<evidence type="ECO:0000313" key="1">
    <source>
        <dbReference type="EMBL" id="ORX82629.1"/>
    </source>
</evidence>
<keyword evidence="2" id="KW-1185">Reference proteome</keyword>
<reference evidence="1 2" key="1">
    <citation type="submission" date="2016-08" db="EMBL/GenBank/DDBJ databases">
        <title>A Parts List for Fungal Cellulosomes Revealed by Comparative Genomics.</title>
        <authorList>
            <consortium name="DOE Joint Genome Institute"/>
            <person name="Haitjema C.H."/>
            <person name="Gilmore S.P."/>
            <person name="Henske J.K."/>
            <person name="Solomon K.V."/>
            <person name="De Groot R."/>
            <person name="Kuo A."/>
            <person name="Mondo S.J."/>
            <person name="Salamov A.A."/>
            <person name="Labutti K."/>
            <person name="Zhao Z."/>
            <person name="Chiniquy J."/>
            <person name="Barry K."/>
            <person name="Brewer H.M."/>
            <person name="Purvine S.O."/>
            <person name="Wright A.T."/>
            <person name="Boxma B."/>
            <person name="Van Alen T."/>
            <person name="Hackstein J.H."/>
            <person name="Baker S.E."/>
            <person name="Grigoriev I.V."/>
            <person name="O'Malley M.A."/>
        </authorList>
    </citation>
    <scope>NUCLEOTIDE SEQUENCE [LARGE SCALE GENOMIC DNA]</scope>
    <source>
        <strain evidence="1 2">S4</strain>
    </source>
</reference>
<name>A0A1Y1XA71_9FUNG</name>